<dbReference type="Proteomes" id="UP000192360">
    <property type="component" value="Unassembled WGS sequence"/>
</dbReference>
<organism evidence="2 3">
    <name type="scientific">Cellulophaga tyrosinoxydans</name>
    <dbReference type="NCBI Taxonomy" id="504486"/>
    <lineage>
        <taxon>Bacteria</taxon>
        <taxon>Pseudomonadati</taxon>
        <taxon>Bacteroidota</taxon>
        <taxon>Flavobacteriia</taxon>
        <taxon>Flavobacteriales</taxon>
        <taxon>Flavobacteriaceae</taxon>
        <taxon>Cellulophaga</taxon>
    </lineage>
</organism>
<evidence type="ECO:0000313" key="2">
    <source>
        <dbReference type="EMBL" id="SMC62587.1"/>
    </source>
</evidence>
<dbReference type="PROSITE" id="PS51257">
    <property type="entry name" value="PROKAR_LIPOPROTEIN"/>
    <property type="match status" value="1"/>
</dbReference>
<gene>
    <name evidence="2" type="ORF">SAMN05660703_2114</name>
</gene>
<feature type="signal peptide" evidence="1">
    <location>
        <begin position="1"/>
        <end position="17"/>
    </location>
</feature>
<sequence>MKKYSPLLMLCAILVFASCSKPATNNDPVIGIWVNTISNNSIDQKNVQTEYEWIFNDAYLGRFHQYENNVITAQTDFSWKKENGIYTISYPGLEKSDDVVTLVSNTFLQNSNGEIVAERE</sequence>
<accession>A0A1W2APE9</accession>
<evidence type="ECO:0000313" key="3">
    <source>
        <dbReference type="Proteomes" id="UP000192360"/>
    </source>
</evidence>
<dbReference type="AlphaFoldDB" id="A0A1W2APE9"/>
<dbReference type="OrthoDB" id="1437851at2"/>
<name>A0A1W2APE9_9FLAO</name>
<protein>
    <recommendedName>
        <fullName evidence="4">Lipocalin-like domain-containing protein</fullName>
    </recommendedName>
</protein>
<proteinExistence type="predicted"/>
<feature type="chain" id="PRO_5013117095" description="Lipocalin-like domain-containing protein" evidence="1">
    <location>
        <begin position="18"/>
        <end position="120"/>
    </location>
</feature>
<dbReference type="EMBL" id="FWXO01000003">
    <property type="protein sequence ID" value="SMC62587.1"/>
    <property type="molecule type" value="Genomic_DNA"/>
</dbReference>
<reference evidence="2 3" key="1">
    <citation type="submission" date="2017-04" db="EMBL/GenBank/DDBJ databases">
        <authorList>
            <person name="Afonso C.L."/>
            <person name="Miller P.J."/>
            <person name="Scott M.A."/>
            <person name="Spackman E."/>
            <person name="Goraichik I."/>
            <person name="Dimitrov K.M."/>
            <person name="Suarez D.L."/>
            <person name="Swayne D.E."/>
        </authorList>
    </citation>
    <scope>NUCLEOTIDE SEQUENCE [LARGE SCALE GENOMIC DNA]</scope>
    <source>
        <strain evidence="2 3">DSM 21164</strain>
    </source>
</reference>
<keyword evidence="1" id="KW-0732">Signal</keyword>
<evidence type="ECO:0000256" key="1">
    <source>
        <dbReference type="SAM" id="SignalP"/>
    </source>
</evidence>
<evidence type="ECO:0008006" key="4">
    <source>
        <dbReference type="Google" id="ProtNLM"/>
    </source>
</evidence>
<dbReference type="RefSeq" id="WP_084061452.1">
    <property type="nucleotide sequence ID" value="NZ_FWXO01000003.1"/>
</dbReference>
<keyword evidence="3" id="KW-1185">Reference proteome</keyword>